<dbReference type="EMBL" id="KB446536">
    <property type="protein sequence ID" value="EME47693.1"/>
    <property type="molecule type" value="Genomic_DNA"/>
</dbReference>
<dbReference type="HOGENOM" id="CLU_2638043_0_0_1"/>
<gene>
    <name evidence="1" type="ORF">DOTSEDRAFT_42054</name>
</gene>
<accession>N1PXH9</accession>
<proteinExistence type="predicted"/>
<keyword evidence="2" id="KW-1185">Reference proteome</keyword>
<dbReference type="AlphaFoldDB" id="N1PXH9"/>
<organism evidence="1 2">
    <name type="scientific">Dothistroma septosporum (strain NZE10 / CBS 128990)</name>
    <name type="common">Red band needle blight fungus</name>
    <name type="synonym">Mycosphaerella pini</name>
    <dbReference type="NCBI Taxonomy" id="675120"/>
    <lineage>
        <taxon>Eukaryota</taxon>
        <taxon>Fungi</taxon>
        <taxon>Dikarya</taxon>
        <taxon>Ascomycota</taxon>
        <taxon>Pezizomycotina</taxon>
        <taxon>Dothideomycetes</taxon>
        <taxon>Dothideomycetidae</taxon>
        <taxon>Mycosphaerellales</taxon>
        <taxon>Mycosphaerellaceae</taxon>
        <taxon>Dothistroma</taxon>
    </lineage>
</organism>
<protein>
    <submittedName>
        <fullName evidence="1">Uncharacterized protein</fullName>
    </submittedName>
</protein>
<dbReference type="Proteomes" id="UP000016933">
    <property type="component" value="Unassembled WGS sequence"/>
</dbReference>
<name>N1PXH9_DOTSN</name>
<reference evidence="2" key="1">
    <citation type="journal article" date="2012" name="PLoS Genet.">
        <title>The genomes of the fungal plant pathogens Cladosporium fulvum and Dothistroma septosporum reveal adaptation to different hosts and lifestyles but also signatures of common ancestry.</title>
        <authorList>
            <person name="de Wit P.J.G.M."/>
            <person name="van der Burgt A."/>
            <person name="Oekmen B."/>
            <person name="Stergiopoulos I."/>
            <person name="Abd-Elsalam K.A."/>
            <person name="Aerts A.L."/>
            <person name="Bahkali A.H."/>
            <person name="Beenen H.G."/>
            <person name="Chettri P."/>
            <person name="Cox M.P."/>
            <person name="Datema E."/>
            <person name="de Vries R.P."/>
            <person name="Dhillon B."/>
            <person name="Ganley A.R."/>
            <person name="Griffiths S.A."/>
            <person name="Guo Y."/>
            <person name="Hamelin R.C."/>
            <person name="Henrissat B."/>
            <person name="Kabir M.S."/>
            <person name="Jashni M.K."/>
            <person name="Kema G."/>
            <person name="Klaubauf S."/>
            <person name="Lapidus A."/>
            <person name="Levasseur A."/>
            <person name="Lindquist E."/>
            <person name="Mehrabi R."/>
            <person name="Ohm R.A."/>
            <person name="Owen T.J."/>
            <person name="Salamov A."/>
            <person name="Schwelm A."/>
            <person name="Schijlen E."/>
            <person name="Sun H."/>
            <person name="van den Burg H.A."/>
            <person name="van Ham R.C.H.J."/>
            <person name="Zhang S."/>
            <person name="Goodwin S.B."/>
            <person name="Grigoriev I.V."/>
            <person name="Collemare J."/>
            <person name="Bradshaw R.E."/>
        </authorList>
    </citation>
    <scope>NUCLEOTIDE SEQUENCE [LARGE SCALE GENOMIC DNA]</scope>
    <source>
        <strain evidence="2">NZE10 / CBS 128990</strain>
    </source>
</reference>
<evidence type="ECO:0000313" key="1">
    <source>
        <dbReference type="EMBL" id="EME47693.1"/>
    </source>
</evidence>
<sequence>MVQALTCKATFIDTSMSHSCCACILGRPVAAIRMRQRPFESDSPETGRADERRKKVYRLQRLVDDMSCSLEYLRKKL</sequence>
<evidence type="ECO:0000313" key="2">
    <source>
        <dbReference type="Proteomes" id="UP000016933"/>
    </source>
</evidence>
<reference evidence="1 2" key="2">
    <citation type="journal article" date="2012" name="PLoS Pathog.">
        <title>Diverse lifestyles and strategies of plant pathogenesis encoded in the genomes of eighteen Dothideomycetes fungi.</title>
        <authorList>
            <person name="Ohm R.A."/>
            <person name="Feau N."/>
            <person name="Henrissat B."/>
            <person name="Schoch C.L."/>
            <person name="Horwitz B.A."/>
            <person name="Barry K.W."/>
            <person name="Condon B.J."/>
            <person name="Copeland A.C."/>
            <person name="Dhillon B."/>
            <person name="Glaser F."/>
            <person name="Hesse C.N."/>
            <person name="Kosti I."/>
            <person name="LaButti K."/>
            <person name="Lindquist E.A."/>
            <person name="Lucas S."/>
            <person name="Salamov A.A."/>
            <person name="Bradshaw R.E."/>
            <person name="Ciuffetti L."/>
            <person name="Hamelin R.C."/>
            <person name="Kema G.H.J."/>
            <person name="Lawrence C."/>
            <person name="Scott J.A."/>
            <person name="Spatafora J.W."/>
            <person name="Turgeon B.G."/>
            <person name="de Wit P.J.G.M."/>
            <person name="Zhong S."/>
            <person name="Goodwin S.B."/>
            <person name="Grigoriev I.V."/>
        </authorList>
    </citation>
    <scope>NUCLEOTIDE SEQUENCE [LARGE SCALE GENOMIC DNA]</scope>
    <source>
        <strain evidence="2">NZE10 / CBS 128990</strain>
    </source>
</reference>